<evidence type="ECO:0000256" key="1">
    <source>
        <dbReference type="SAM" id="Phobius"/>
    </source>
</evidence>
<feature type="transmembrane region" description="Helical" evidence="1">
    <location>
        <begin position="71"/>
        <end position="89"/>
    </location>
</feature>
<proteinExistence type="predicted"/>
<accession>A0A3P4B894</accession>
<sequence>MTAQILGFAGLLALSNMFMTFAWYGHLRYAHSSPWYIALLASWGLAFFEYAIMVPANRYGFDFLSVTQMKILQEVVTLSVFVPFALLFMDERLRLNHLWAGLCLVGAVYFAFKK</sequence>
<dbReference type="InterPro" id="IPR007437">
    <property type="entry name" value="DUF486"/>
</dbReference>
<dbReference type="Pfam" id="PF04342">
    <property type="entry name" value="DMT_6"/>
    <property type="match status" value="1"/>
</dbReference>
<evidence type="ECO:0008006" key="4">
    <source>
        <dbReference type="Google" id="ProtNLM"/>
    </source>
</evidence>
<evidence type="ECO:0000313" key="2">
    <source>
        <dbReference type="EMBL" id="VCU72549.1"/>
    </source>
</evidence>
<name>A0A3P4B894_9BURK</name>
<feature type="transmembrane region" description="Helical" evidence="1">
    <location>
        <begin position="95"/>
        <end position="112"/>
    </location>
</feature>
<protein>
    <recommendedName>
        <fullName evidence="4">DMT family protein</fullName>
    </recommendedName>
</protein>
<reference evidence="2 3" key="1">
    <citation type="submission" date="2018-10" db="EMBL/GenBank/DDBJ databases">
        <authorList>
            <person name="Criscuolo A."/>
        </authorList>
    </citation>
    <scope>NUCLEOTIDE SEQUENCE [LARGE SCALE GENOMIC DNA]</scope>
    <source>
        <strain evidence="2">DnA1</strain>
    </source>
</reference>
<keyword evidence="1" id="KW-0812">Transmembrane</keyword>
<feature type="transmembrane region" description="Helical" evidence="1">
    <location>
        <begin position="32"/>
        <end position="51"/>
    </location>
</feature>
<dbReference type="AlphaFoldDB" id="A0A3P4B894"/>
<gene>
    <name evidence="2" type="ORF">PIGHUM_04651</name>
</gene>
<keyword evidence="3" id="KW-1185">Reference proteome</keyword>
<dbReference type="PANTHER" id="PTHR38482">
    <property type="entry name" value="DMT FAMILY PROTEIN"/>
    <property type="match status" value="1"/>
</dbReference>
<keyword evidence="1" id="KW-1133">Transmembrane helix</keyword>
<dbReference type="RefSeq" id="WP_124082133.1">
    <property type="nucleotide sequence ID" value="NZ_UWPJ01000041.1"/>
</dbReference>
<dbReference type="PANTHER" id="PTHR38482:SF1">
    <property type="entry name" value="DMT FAMILY PROTEIN"/>
    <property type="match status" value="1"/>
</dbReference>
<keyword evidence="1" id="KW-0472">Membrane</keyword>
<dbReference type="EMBL" id="UWPJ01000041">
    <property type="protein sequence ID" value="VCU72549.1"/>
    <property type="molecule type" value="Genomic_DNA"/>
</dbReference>
<dbReference type="PIRSF" id="PIRSF021239">
    <property type="entry name" value="UCP021239"/>
    <property type="match status" value="1"/>
</dbReference>
<dbReference type="OrthoDB" id="9805206at2"/>
<evidence type="ECO:0000313" key="3">
    <source>
        <dbReference type="Proteomes" id="UP000277294"/>
    </source>
</evidence>
<organism evidence="2 3">
    <name type="scientific">Pigmentiphaga humi</name>
    <dbReference type="NCBI Taxonomy" id="2478468"/>
    <lineage>
        <taxon>Bacteria</taxon>
        <taxon>Pseudomonadati</taxon>
        <taxon>Pseudomonadota</taxon>
        <taxon>Betaproteobacteria</taxon>
        <taxon>Burkholderiales</taxon>
        <taxon>Alcaligenaceae</taxon>
        <taxon>Pigmentiphaga</taxon>
    </lineage>
</organism>
<dbReference type="Proteomes" id="UP000277294">
    <property type="component" value="Unassembled WGS sequence"/>
</dbReference>